<dbReference type="PROSITE" id="PS50181">
    <property type="entry name" value="FBOX"/>
    <property type="match status" value="1"/>
</dbReference>
<dbReference type="AlphaFoldDB" id="A0A1Y2C2K8"/>
<dbReference type="SUPFAM" id="SSF81383">
    <property type="entry name" value="F-box domain"/>
    <property type="match status" value="1"/>
</dbReference>
<feature type="domain" description="F-box" evidence="1">
    <location>
        <begin position="1"/>
        <end position="48"/>
    </location>
</feature>
<dbReference type="EMBL" id="MCGO01000032">
    <property type="protein sequence ID" value="ORY41270.1"/>
    <property type="molecule type" value="Genomic_DNA"/>
</dbReference>
<organism evidence="2 3">
    <name type="scientific">Rhizoclosmatium globosum</name>
    <dbReference type="NCBI Taxonomy" id="329046"/>
    <lineage>
        <taxon>Eukaryota</taxon>
        <taxon>Fungi</taxon>
        <taxon>Fungi incertae sedis</taxon>
        <taxon>Chytridiomycota</taxon>
        <taxon>Chytridiomycota incertae sedis</taxon>
        <taxon>Chytridiomycetes</taxon>
        <taxon>Chytridiales</taxon>
        <taxon>Chytriomycetaceae</taxon>
        <taxon>Rhizoclosmatium</taxon>
    </lineage>
</organism>
<keyword evidence="3" id="KW-1185">Reference proteome</keyword>
<dbReference type="OrthoDB" id="676979at2759"/>
<comment type="caution">
    <text evidence="2">The sequence shown here is derived from an EMBL/GenBank/DDBJ whole genome shotgun (WGS) entry which is preliminary data.</text>
</comment>
<accession>A0A1Y2C2K8</accession>
<protein>
    <recommendedName>
        <fullName evidence="1">F-box domain-containing protein</fullName>
    </recommendedName>
</protein>
<dbReference type="InterPro" id="IPR001810">
    <property type="entry name" value="F-box_dom"/>
</dbReference>
<reference evidence="2 3" key="1">
    <citation type="submission" date="2016-07" db="EMBL/GenBank/DDBJ databases">
        <title>Pervasive Adenine N6-methylation of Active Genes in Fungi.</title>
        <authorList>
            <consortium name="DOE Joint Genome Institute"/>
            <person name="Mondo S.J."/>
            <person name="Dannebaum R.O."/>
            <person name="Kuo R.C."/>
            <person name="Labutti K."/>
            <person name="Haridas S."/>
            <person name="Kuo A."/>
            <person name="Salamov A."/>
            <person name="Ahrendt S.R."/>
            <person name="Lipzen A."/>
            <person name="Sullivan W."/>
            <person name="Andreopoulos W.B."/>
            <person name="Clum A."/>
            <person name="Lindquist E."/>
            <person name="Daum C."/>
            <person name="Ramamoorthy G.K."/>
            <person name="Gryganskyi A."/>
            <person name="Culley D."/>
            <person name="Magnuson J.K."/>
            <person name="James T.Y."/>
            <person name="O'Malley M.A."/>
            <person name="Stajich J.E."/>
            <person name="Spatafora J.W."/>
            <person name="Visel A."/>
            <person name="Grigoriev I.V."/>
        </authorList>
    </citation>
    <scope>NUCLEOTIDE SEQUENCE [LARGE SCALE GENOMIC DNA]</scope>
    <source>
        <strain evidence="2 3">JEL800</strain>
    </source>
</reference>
<proteinExistence type="predicted"/>
<dbReference type="Proteomes" id="UP000193642">
    <property type="component" value="Unassembled WGS sequence"/>
</dbReference>
<evidence type="ECO:0000313" key="2">
    <source>
        <dbReference type="EMBL" id="ORY41270.1"/>
    </source>
</evidence>
<evidence type="ECO:0000313" key="3">
    <source>
        <dbReference type="Proteomes" id="UP000193642"/>
    </source>
</evidence>
<dbReference type="InterPro" id="IPR036047">
    <property type="entry name" value="F-box-like_dom_sf"/>
</dbReference>
<gene>
    <name evidence="2" type="ORF">BCR33DRAFT_718916</name>
</gene>
<sequence length="156" mass="17957">MLQSSRIPPELIQAIFAWLDPLKVYQYRRICRRIWTSLTDRYFATQNLAHSIPHNIKESTVSNKPDKLDLFWLKAPPFFQEAFADAKLRPLTALVWRQTSSTALKYPLPPAIGRLCNLQSLSLVDTGLCGLFPRWTLSGIHWKESLPPTLGRLKKL</sequence>
<evidence type="ECO:0000259" key="1">
    <source>
        <dbReference type="PROSITE" id="PS50181"/>
    </source>
</evidence>
<name>A0A1Y2C2K8_9FUNG</name>